<accession>A0A926DSV6</accession>
<dbReference type="SUPFAM" id="SSF52777">
    <property type="entry name" value="CoA-dependent acyltransferases"/>
    <property type="match status" value="2"/>
</dbReference>
<dbReference type="EMBL" id="JACRSQ010000004">
    <property type="protein sequence ID" value="MBC8542714.1"/>
    <property type="molecule type" value="Genomic_DNA"/>
</dbReference>
<evidence type="ECO:0000313" key="2">
    <source>
        <dbReference type="EMBL" id="MBC8542714.1"/>
    </source>
</evidence>
<protein>
    <recommendedName>
        <fullName evidence="1">Condensation domain-containing protein</fullName>
    </recommendedName>
</protein>
<organism evidence="2 3">
    <name type="scientific">Bianquea renquensis</name>
    <dbReference type="NCBI Taxonomy" id="2763661"/>
    <lineage>
        <taxon>Bacteria</taxon>
        <taxon>Bacillati</taxon>
        <taxon>Bacillota</taxon>
        <taxon>Clostridia</taxon>
        <taxon>Eubacteriales</taxon>
        <taxon>Bianqueaceae</taxon>
        <taxon>Bianquea</taxon>
    </lineage>
</organism>
<dbReference type="GO" id="GO:0005737">
    <property type="term" value="C:cytoplasm"/>
    <property type="evidence" value="ECO:0007669"/>
    <property type="project" value="TreeGrafter"/>
</dbReference>
<dbReference type="GO" id="GO:0031177">
    <property type="term" value="F:phosphopantetheine binding"/>
    <property type="evidence" value="ECO:0007669"/>
    <property type="project" value="TreeGrafter"/>
</dbReference>
<dbReference type="PANTHER" id="PTHR45527">
    <property type="entry name" value="NONRIBOSOMAL PEPTIDE SYNTHETASE"/>
    <property type="match status" value="1"/>
</dbReference>
<dbReference type="AlphaFoldDB" id="A0A926DSV6"/>
<reference evidence="2" key="1">
    <citation type="submission" date="2020-08" db="EMBL/GenBank/DDBJ databases">
        <title>Genome public.</title>
        <authorList>
            <person name="Liu C."/>
            <person name="Sun Q."/>
        </authorList>
    </citation>
    <scope>NUCLEOTIDE SEQUENCE</scope>
    <source>
        <strain evidence="2">NSJ-32</strain>
    </source>
</reference>
<name>A0A926DSV6_9FIRM</name>
<evidence type="ECO:0000259" key="1">
    <source>
        <dbReference type="Pfam" id="PF00668"/>
    </source>
</evidence>
<evidence type="ECO:0000313" key="3">
    <source>
        <dbReference type="Proteomes" id="UP000657006"/>
    </source>
</evidence>
<keyword evidence="3" id="KW-1185">Reference proteome</keyword>
<dbReference type="GO" id="GO:0003824">
    <property type="term" value="F:catalytic activity"/>
    <property type="evidence" value="ECO:0007669"/>
    <property type="project" value="InterPro"/>
</dbReference>
<proteinExistence type="predicted"/>
<feature type="domain" description="Condensation" evidence="1">
    <location>
        <begin position="4"/>
        <end position="405"/>
    </location>
</feature>
<dbReference type="Gene3D" id="3.30.559.30">
    <property type="entry name" value="Nonribosomal peptide synthetase, condensation domain"/>
    <property type="match status" value="1"/>
</dbReference>
<dbReference type="GO" id="GO:0044550">
    <property type="term" value="P:secondary metabolite biosynthetic process"/>
    <property type="evidence" value="ECO:0007669"/>
    <property type="project" value="TreeGrafter"/>
</dbReference>
<dbReference type="InterPro" id="IPR001242">
    <property type="entry name" value="Condensation_dom"/>
</dbReference>
<dbReference type="PANTHER" id="PTHR45527:SF1">
    <property type="entry name" value="FATTY ACID SYNTHASE"/>
    <property type="match status" value="1"/>
</dbReference>
<gene>
    <name evidence="2" type="ORF">H8730_04030</name>
</gene>
<dbReference type="GO" id="GO:0008610">
    <property type="term" value="P:lipid biosynthetic process"/>
    <property type="evidence" value="ECO:0007669"/>
    <property type="project" value="UniProtKB-ARBA"/>
</dbReference>
<dbReference type="Pfam" id="PF00668">
    <property type="entry name" value="Condensation"/>
    <property type="match status" value="1"/>
</dbReference>
<comment type="caution">
    <text evidence="2">The sequence shown here is derived from an EMBL/GenBank/DDBJ whole genome shotgun (WGS) entry which is preliminary data.</text>
</comment>
<dbReference type="Gene3D" id="3.30.559.10">
    <property type="entry name" value="Chloramphenicol acetyltransferase-like domain"/>
    <property type="match status" value="1"/>
</dbReference>
<sequence length="408" mass="47126">MDIEDILPLHDTQVALLLPYMVLNKTKIGFEQQAYFISGIKDINAIKKAFGVLSRYHQSLRSTVHYIGLTRPVQVIHRQMDALRVVHYTDPQKLLHDLWNEPMELSQRAFEVTLCQVEAEKLLVIFRYHHLLFDGWSNILILRGLMQIYHSLVFRIPYQPTNVLGHRAYYSYIRELSEMKHNSFWTGYLKNPPTPIFKVKQIDILKKFEQSDLSYTLTLDECSCLASTAMQCGITPAVLFCLAWALVLKDLYNLDDVIFNIVLSGRDANLPSIETFIGPCITTAPLRVWDMHSCSALKLAQKIQNDLQHIQANQYVKDPGRDAIFPQTMVNIQNYPKDLDLPDKHYKVDLYQSKYANGFLLTLNVFTLDFQYIVQLSYDANFFSKENALGVIEKVREVVASLVRDLLN</sequence>
<dbReference type="GO" id="GO:0043041">
    <property type="term" value="P:amino acid activation for nonribosomal peptide biosynthetic process"/>
    <property type="evidence" value="ECO:0007669"/>
    <property type="project" value="TreeGrafter"/>
</dbReference>
<dbReference type="Proteomes" id="UP000657006">
    <property type="component" value="Unassembled WGS sequence"/>
</dbReference>
<dbReference type="InterPro" id="IPR023213">
    <property type="entry name" value="CAT-like_dom_sf"/>
</dbReference>